<dbReference type="InterPro" id="IPR001796">
    <property type="entry name" value="DHFR_dom"/>
</dbReference>
<keyword evidence="11" id="KW-1185">Reference proteome</keyword>
<keyword evidence="4 8" id="KW-0554">One-carbon metabolism</keyword>
<gene>
    <name evidence="10" type="primary">folA</name>
    <name evidence="10" type="ORF">HMPREF0645_1403</name>
</gene>
<dbReference type="GO" id="GO:0004146">
    <property type="term" value="F:dihydrofolate reductase activity"/>
    <property type="evidence" value="ECO:0007669"/>
    <property type="project" value="UniProtKB-EC"/>
</dbReference>
<dbReference type="UniPathway" id="UPA00077">
    <property type="reaction ID" value="UER00158"/>
</dbReference>
<evidence type="ECO:0000259" key="9">
    <source>
        <dbReference type="PROSITE" id="PS51330"/>
    </source>
</evidence>
<dbReference type="Pfam" id="PF00186">
    <property type="entry name" value="DHFR_1"/>
    <property type="match status" value="1"/>
</dbReference>
<protein>
    <recommendedName>
        <fullName evidence="3 8">Dihydrofolate reductase</fullName>
        <ecNumber evidence="3 8">1.5.1.3</ecNumber>
    </recommendedName>
</protein>
<feature type="domain" description="DHFR" evidence="9">
    <location>
        <begin position="2"/>
        <end position="163"/>
    </location>
</feature>
<dbReference type="PROSITE" id="PS51330">
    <property type="entry name" value="DHFR_2"/>
    <property type="match status" value="1"/>
</dbReference>
<dbReference type="Gene3D" id="3.40.430.10">
    <property type="entry name" value="Dihydrofolate Reductase, subunit A"/>
    <property type="match status" value="1"/>
</dbReference>
<organism evidence="10 11">
    <name type="scientific">Hallella bergensis DSM 17361</name>
    <dbReference type="NCBI Taxonomy" id="585502"/>
    <lineage>
        <taxon>Bacteria</taxon>
        <taxon>Pseudomonadati</taxon>
        <taxon>Bacteroidota</taxon>
        <taxon>Bacteroidia</taxon>
        <taxon>Bacteroidales</taxon>
        <taxon>Prevotellaceae</taxon>
        <taxon>Hallella</taxon>
    </lineage>
</organism>
<evidence type="ECO:0000313" key="11">
    <source>
        <dbReference type="Proteomes" id="UP000003160"/>
    </source>
</evidence>
<keyword evidence="5 8" id="KW-0521">NADP</keyword>
<proteinExistence type="inferred from homology"/>
<dbReference type="SUPFAM" id="SSF53597">
    <property type="entry name" value="Dihydrofolate reductase-like"/>
    <property type="match status" value="1"/>
</dbReference>
<evidence type="ECO:0000256" key="3">
    <source>
        <dbReference type="ARBA" id="ARBA00012856"/>
    </source>
</evidence>
<dbReference type="EC" id="1.5.1.3" evidence="3 8"/>
<name>D1PWR8_9BACT</name>
<comment type="catalytic activity">
    <reaction evidence="8">
        <text>(6S)-5,6,7,8-tetrahydrofolate + NADP(+) = 7,8-dihydrofolate + NADPH + H(+)</text>
        <dbReference type="Rhea" id="RHEA:15009"/>
        <dbReference type="ChEBI" id="CHEBI:15378"/>
        <dbReference type="ChEBI" id="CHEBI:57451"/>
        <dbReference type="ChEBI" id="CHEBI:57453"/>
        <dbReference type="ChEBI" id="CHEBI:57783"/>
        <dbReference type="ChEBI" id="CHEBI:58349"/>
        <dbReference type="EC" id="1.5.1.3"/>
    </reaction>
</comment>
<evidence type="ECO:0000313" key="10">
    <source>
        <dbReference type="EMBL" id="EFA44155.1"/>
    </source>
</evidence>
<evidence type="ECO:0000256" key="8">
    <source>
        <dbReference type="PIRNR" id="PIRNR000194"/>
    </source>
</evidence>
<reference evidence="10 11" key="1">
    <citation type="submission" date="2009-10" db="EMBL/GenBank/DDBJ databases">
        <authorList>
            <person name="Qin X."/>
            <person name="Bachman B."/>
            <person name="Battles P."/>
            <person name="Bell A."/>
            <person name="Bess C."/>
            <person name="Bickham C."/>
            <person name="Chaboub L."/>
            <person name="Chen D."/>
            <person name="Coyle M."/>
            <person name="Deiros D.R."/>
            <person name="Dinh H."/>
            <person name="Forbes L."/>
            <person name="Fowler G."/>
            <person name="Francisco L."/>
            <person name="Fu Q."/>
            <person name="Gubbala S."/>
            <person name="Hale W."/>
            <person name="Han Y."/>
            <person name="Hemphill L."/>
            <person name="Highlander S.K."/>
            <person name="Hirani K."/>
            <person name="Hogues M."/>
            <person name="Jackson L."/>
            <person name="Jakkamsetti A."/>
            <person name="Javaid M."/>
            <person name="Jiang H."/>
            <person name="Korchina V."/>
            <person name="Kovar C."/>
            <person name="Lara F."/>
            <person name="Lee S."/>
            <person name="Mata R."/>
            <person name="Mathew T."/>
            <person name="Moen C."/>
            <person name="Morales K."/>
            <person name="Munidasa M."/>
            <person name="Nazareth L."/>
            <person name="Ngo R."/>
            <person name="Nguyen L."/>
            <person name="Okwuonu G."/>
            <person name="Ongeri F."/>
            <person name="Patil S."/>
            <person name="Petrosino J."/>
            <person name="Pham C."/>
            <person name="Pham P."/>
            <person name="Pu L.-L."/>
            <person name="Puazo M."/>
            <person name="Raj R."/>
            <person name="Reid J."/>
            <person name="Rouhana J."/>
            <person name="Saada N."/>
            <person name="Shang Y."/>
            <person name="Simmons D."/>
            <person name="Thornton R."/>
            <person name="Warren J."/>
            <person name="Weissenberger G."/>
            <person name="Zhang J."/>
            <person name="Zhang L."/>
            <person name="Zhou C."/>
            <person name="Zhu D."/>
            <person name="Muzny D."/>
            <person name="Worley K."/>
            <person name="Gibbs R."/>
        </authorList>
    </citation>
    <scope>NUCLEOTIDE SEQUENCE [LARGE SCALE GENOMIC DNA]</scope>
    <source>
        <strain evidence="10 11">DSM 17361</strain>
    </source>
</reference>
<dbReference type="PRINTS" id="PR00070">
    <property type="entry name" value="DHFR"/>
</dbReference>
<dbReference type="GO" id="GO:0005829">
    <property type="term" value="C:cytosol"/>
    <property type="evidence" value="ECO:0007669"/>
    <property type="project" value="TreeGrafter"/>
</dbReference>
<comment type="pathway">
    <text evidence="1 8">Cofactor biosynthesis; tetrahydrofolate biosynthesis; 5,6,7,8-tetrahydrofolate from 7,8-dihydrofolate: step 1/1.</text>
</comment>
<dbReference type="Proteomes" id="UP000003160">
    <property type="component" value="Unassembled WGS sequence"/>
</dbReference>
<dbReference type="InterPro" id="IPR024072">
    <property type="entry name" value="DHFR-like_dom_sf"/>
</dbReference>
<comment type="similarity">
    <text evidence="2 8">Belongs to the dihydrofolate reductase family.</text>
</comment>
<dbReference type="PANTHER" id="PTHR48069:SF3">
    <property type="entry name" value="DIHYDROFOLATE REDUCTASE"/>
    <property type="match status" value="1"/>
</dbReference>
<sequence length="163" mass="18656">MRISIIVAMARNRAIGFRNHLLYHLPDDMKHFKALTTGHTIIMGRHTFDSLPNGALLHRRNIVVSRSRTHIVGCEVFGSLEQAIASCRGEQEVFIIGGESIYRQALAVAHRIYLTLVDDTPTQFDTVFPEIDMSHWQETKKEKHRGFSLIQYDSRRGDQMPTP</sequence>
<comment type="function">
    <text evidence="7 8">Key enzyme in folate metabolism. Catalyzes an essential reaction for de novo glycine and purine synthesis, and for DNA precursor synthesis.</text>
</comment>
<dbReference type="eggNOG" id="COG0262">
    <property type="taxonomic scope" value="Bacteria"/>
</dbReference>
<dbReference type="GO" id="GO:0046452">
    <property type="term" value="P:dihydrofolate metabolic process"/>
    <property type="evidence" value="ECO:0007669"/>
    <property type="project" value="TreeGrafter"/>
</dbReference>
<dbReference type="GO" id="GO:0050661">
    <property type="term" value="F:NADP binding"/>
    <property type="evidence" value="ECO:0007669"/>
    <property type="project" value="InterPro"/>
</dbReference>
<dbReference type="AlphaFoldDB" id="D1PWR8"/>
<dbReference type="EMBL" id="ACKS01000060">
    <property type="protein sequence ID" value="EFA44155.1"/>
    <property type="molecule type" value="Genomic_DNA"/>
</dbReference>
<evidence type="ECO:0000256" key="6">
    <source>
        <dbReference type="ARBA" id="ARBA00023002"/>
    </source>
</evidence>
<dbReference type="GO" id="GO:0046654">
    <property type="term" value="P:tetrahydrofolate biosynthetic process"/>
    <property type="evidence" value="ECO:0007669"/>
    <property type="project" value="UniProtKB-UniPathway"/>
</dbReference>
<dbReference type="PIRSF" id="PIRSF000194">
    <property type="entry name" value="DHFR"/>
    <property type="match status" value="1"/>
</dbReference>
<dbReference type="GO" id="GO:0006730">
    <property type="term" value="P:one-carbon metabolic process"/>
    <property type="evidence" value="ECO:0007669"/>
    <property type="project" value="UniProtKB-KW"/>
</dbReference>
<keyword evidence="6 8" id="KW-0560">Oxidoreductase</keyword>
<accession>D1PWR8</accession>
<evidence type="ECO:0000256" key="5">
    <source>
        <dbReference type="ARBA" id="ARBA00022857"/>
    </source>
</evidence>
<dbReference type="OrthoDB" id="9804315at2"/>
<evidence type="ECO:0000256" key="1">
    <source>
        <dbReference type="ARBA" id="ARBA00004903"/>
    </source>
</evidence>
<dbReference type="InterPro" id="IPR012259">
    <property type="entry name" value="DHFR"/>
</dbReference>
<evidence type="ECO:0000256" key="2">
    <source>
        <dbReference type="ARBA" id="ARBA00009539"/>
    </source>
</evidence>
<dbReference type="HOGENOM" id="CLU_043966_5_2_10"/>
<evidence type="ECO:0000256" key="7">
    <source>
        <dbReference type="ARBA" id="ARBA00025067"/>
    </source>
</evidence>
<comment type="caution">
    <text evidence="10">The sequence shown here is derived from an EMBL/GenBank/DDBJ whole genome shotgun (WGS) entry which is preliminary data.</text>
</comment>
<dbReference type="RefSeq" id="WP_007173507.1">
    <property type="nucleotide sequence ID" value="NZ_GG704780.1"/>
</dbReference>
<dbReference type="GO" id="GO:0046655">
    <property type="term" value="P:folic acid metabolic process"/>
    <property type="evidence" value="ECO:0007669"/>
    <property type="project" value="TreeGrafter"/>
</dbReference>
<evidence type="ECO:0000256" key="4">
    <source>
        <dbReference type="ARBA" id="ARBA00022563"/>
    </source>
</evidence>
<dbReference type="CDD" id="cd00209">
    <property type="entry name" value="DHFR"/>
    <property type="match status" value="1"/>
</dbReference>
<dbReference type="PANTHER" id="PTHR48069">
    <property type="entry name" value="DIHYDROFOLATE REDUCTASE"/>
    <property type="match status" value="1"/>
</dbReference>